<dbReference type="EMBL" id="QYTU02000058">
    <property type="protein sequence ID" value="RWR04537.1"/>
    <property type="molecule type" value="Genomic_DNA"/>
</dbReference>
<evidence type="ECO:0000313" key="1">
    <source>
        <dbReference type="EMBL" id="RWR04537.1"/>
    </source>
</evidence>
<accession>A0A443IJK9</accession>
<dbReference type="Proteomes" id="UP000273811">
    <property type="component" value="Unassembled WGS sequence"/>
</dbReference>
<dbReference type="RefSeq" id="WP_120075768.1">
    <property type="nucleotide sequence ID" value="NZ_VEJS01000008.1"/>
</dbReference>
<evidence type="ECO:0000313" key="2">
    <source>
        <dbReference type="Proteomes" id="UP000273811"/>
    </source>
</evidence>
<dbReference type="AlphaFoldDB" id="A0A443IJK9"/>
<comment type="caution">
    <text evidence="1">The sequence shown here is derived from an EMBL/GenBank/DDBJ whole genome shotgun (WGS) entry which is preliminary data.</text>
</comment>
<proteinExistence type="predicted"/>
<gene>
    <name evidence="1" type="ORF">D4N35_016845</name>
</gene>
<keyword evidence="2" id="KW-1185">Reference proteome</keyword>
<reference evidence="1" key="1">
    <citation type="submission" date="2018-12" db="EMBL/GenBank/DDBJ databases">
        <authorList>
            <person name="Sun L."/>
            <person name="Chen Z."/>
        </authorList>
    </citation>
    <scope>NUCLEOTIDE SEQUENCE [LARGE SCALE GENOMIC DNA]</scope>
    <source>
        <strain evidence="1">DSM 16012</strain>
    </source>
</reference>
<name>A0A443IJK9_9BACI</name>
<organism evidence="1 2">
    <name type="scientific">Siminovitchia fortis</name>
    <dbReference type="NCBI Taxonomy" id="254758"/>
    <lineage>
        <taxon>Bacteria</taxon>
        <taxon>Bacillati</taxon>
        <taxon>Bacillota</taxon>
        <taxon>Bacilli</taxon>
        <taxon>Bacillales</taxon>
        <taxon>Bacillaceae</taxon>
        <taxon>Siminovitchia</taxon>
    </lineage>
</organism>
<sequence length="137" mass="16465">MFSRLFKNKRKLSMITLDNIERIMVQYGFDEGLIKEIIEVFQKRMKEDGEKAFQVWFNNLNYSPPEEFQNESVASAIYERYSQWFDQEVSRLEKETGLSWQEQSEDIASLSEKARKSQLVLRHRLTDINWDLMDLKN</sequence>
<dbReference type="OrthoDB" id="2889801at2"/>
<protein>
    <submittedName>
        <fullName evidence="1">Uncharacterized protein</fullName>
    </submittedName>
</protein>